<keyword evidence="1" id="KW-0175">Coiled coil</keyword>
<evidence type="ECO:0000313" key="4">
    <source>
        <dbReference type="Proteomes" id="UP001610990"/>
    </source>
</evidence>
<feature type="compositionally biased region" description="Polar residues" evidence="2">
    <location>
        <begin position="27"/>
        <end position="42"/>
    </location>
</feature>
<dbReference type="Proteomes" id="UP001610990">
    <property type="component" value="Unassembled WGS sequence"/>
</dbReference>
<feature type="region of interest" description="Disordered" evidence="2">
    <location>
        <begin position="130"/>
        <end position="154"/>
    </location>
</feature>
<accession>A0ABW7RNU5</accession>
<evidence type="ECO:0000313" key="3">
    <source>
        <dbReference type="EMBL" id="MFH8588873.1"/>
    </source>
</evidence>
<feature type="coiled-coil region" evidence="1">
    <location>
        <begin position="92"/>
        <end position="119"/>
    </location>
</feature>
<sequence length="154" mass="16772">MTFEAEWAELKRESSVRMRLAGAGGKNWNSSGGQGTLRSSQQVWREGAQAVGSLQTNLKAALRELESKHDAADSGASGVGGLRSAVSHLSAYQSWQRRLDLVSRECEELREKLQKSGDAFYKSDAGIGEAFREQKTMPTKSASAVRSLQGRRAP</sequence>
<proteinExistence type="predicted"/>
<protein>
    <submittedName>
        <fullName evidence="3">Uncharacterized protein</fullName>
    </submittedName>
</protein>
<evidence type="ECO:0000256" key="2">
    <source>
        <dbReference type="SAM" id="MobiDB-lite"/>
    </source>
</evidence>
<feature type="region of interest" description="Disordered" evidence="2">
    <location>
        <begin position="21"/>
        <end position="42"/>
    </location>
</feature>
<name>A0ABW7RNU5_9ACTN</name>
<organism evidence="3 4">
    <name type="scientific">Streptomyces celluloflavus</name>
    <dbReference type="NCBI Taxonomy" id="58344"/>
    <lineage>
        <taxon>Bacteria</taxon>
        <taxon>Bacillati</taxon>
        <taxon>Actinomycetota</taxon>
        <taxon>Actinomycetes</taxon>
        <taxon>Kitasatosporales</taxon>
        <taxon>Streptomycetaceae</taxon>
        <taxon>Streptomyces</taxon>
    </lineage>
</organism>
<dbReference type="Gene3D" id="1.10.287.1060">
    <property type="entry name" value="ESAT-6-like"/>
    <property type="match status" value="1"/>
</dbReference>
<dbReference type="EMBL" id="JBIRGH010000027">
    <property type="protein sequence ID" value="MFH8588873.1"/>
    <property type="molecule type" value="Genomic_DNA"/>
</dbReference>
<gene>
    <name evidence="3" type="ORF">ACH4GP_31580</name>
</gene>
<comment type="caution">
    <text evidence="3">The sequence shown here is derived from an EMBL/GenBank/DDBJ whole genome shotgun (WGS) entry which is preliminary data.</text>
</comment>
<reference evidence="3 4" key="1">
    <citation type="submission" date="2024-10" db="EMBL/GenBank/DDBJ databases">
        <title>The Natural Products Discovery Center: Release of the First 8490 Sequenced Strains for Exploring Actinobacteria Biosynthetic Diversity.</title>
        <authorList>
            <person name="Kalkreuter E."/>
            <person name="Kautsar S.A."/>
            <person name="Yang D."/>
            <person name="Bader C.D."/>
            <person name="Teijaro C.N."/>
            <person name="Fluegel L."/>
            <person name="Davis C.M."/>
            <person name="Simpson J.R."/>
            <person name="Lauterbach L."/>
            <person name="Steele A.D."/>
            <person name="Gui C."/>
            <person name="Meng S."/>
            <person name="Li G."/>
            <person name="Viehrig K."/>
            <person name="Ye F."/>
            <person name="Su P."/>
            <person name="Kiefer A.F."/>
            <person name="Nichols A."/>
            <person name="Cepeda A.J."/>
            <person name="Yan W."/>
            <person name="Fan B."/>
            <person name="Jiang Y."/>
            <person name="Adhikari A."/>
            <person name="Zheng C.-J."/>
            <person name="Schuster L."/>
            <person name="Cowan T.M."/>
            <person name="Smanski M.J."/>
            <person name="Chevrette M.G."/>
            <person name="De Carvalho L.P.S."/>
            <person name="Shen B."/>
        </authorList>
    </citation>
    <scope>NUCLEOTIDE SEQUENCE [LARGE SCALE GENOMIC DNA]</scope>
    <source>
        <strain evidence="3 4">NPDC018013</strain>
    </source>
</reference>
<keyword evidence="4" id="KW-1185">Reference proteome</keyword>
<evidence type="ECO:0000256" key="1">
    <source>
        <dbReference type="SAM" id="Coils"/>
    </source>
</evidence>
<dbReference type="RefSeq" id="WP_367431269.1">
    <property type="nucleotide sequence ID" value="NZ_CP108413.1"/>
</dbReference>
<feature type="compositionally biased region" description="Polar residues" evidence="2">
    <location>
        <begin position="136"/>
        <end position="146"/>
    </location>
</feature>